<dbReference type="Pfam" id="PF02518">
    <property type="entry name" value="HATPase_c"/>
    <property type="match status" value="1"/>
</dbReference>
<dbReference type="SMART" id="SM00304">
    <property type="entry name" value="HAMP"/>
    <property type="match status" value="1"/>
</dbReference>
<evidence type="ECO:0000256" key="10">
    <source>
        <dbReference type="ARBA" id="ARBA00022840"/>
    </source>
</evidence>
<keyword evidence="9 18" id="KW-0418">Kinase</keyword>
<keyword evidence="11 14" id="KW-1133">Transmembrane helix</keyword>
<dbReference type="EC" id="2.7.13.3" evidence="3"/>
<evidence type="ECO:0000259" key="15">
    <source>
        <dbReference type="PROSITE" id="PS50109"/>
    </source>
</evidence>
<evidence type="ECO:0000256" key="14">
    <source>
        <dbReference type="SAM" id="Phobius"/>
    </source>
</evidence>
<dbReference type="CDD" id="cd06225">
    <property type="entry name" value="HAMP"/>
    <property type="match status" value="1"/>
</dbReference>
<dbReference type="InterPro" id="IPR057640">
    <property type="entry name" value="Cache_WalK"/>
</dbReference>
<name>A0A559JJ74_9BACL</name>
<dbReference type="Proteomes" id="UP000316330">
    <property type="component" value="Unassembled WGS sequence"/>
</dbReference>
<dbReference type="EMBL" id="VNJJ01000006">
    <property type="protein sequence ID" value="TVX99928.1"/>
    <property type="molecule type" value="Genomic_DNA"/>
</dbReference>
<comment type="catalytic activity">
    <reaction evidence="1">
        <text>ATP + protein L-histidine = ADP + protein N-phospho-L-histidine.</text>
        <dbReference type="EC" id="2.7.13.3"/>
    </reaction>
</comment>
<dbReference type="SMART" id="SM00388">
    <property type="entry name" value="HisKA"/>
    <property type="match status" value="1"/>
</dbReference>
<feature type="transmembrane region" description="Helical" evidence="14">
    <location>
        <begin position="12"/>
        <end position="34"/>
    </location>
</feature>
<keyword evidence="10" id="KW-0067">ATP-binding</keyword>
<dbReference type="SUPFAM" id="SSF158472">
    <property type="entry name" value="HAMP domain-like"/>
    <property type="match status" value="1"/>
</dbReference>
<dbReference type="GO" id="GO:0006355">
    <property type="term" value="P:regulation of DNA-templated transcription"/>
    <property type="evidence" value="ECO:0007669"/>
    <property type="project" value="InterPro"/>
</dbReference>
<dbReference type="InterPro" id="IPR003661">
    <property type="entry name" value="HisK_dim/P_dom"/>
</dbReference>
<evidence type="ECO:0000256" key="11">
    <source>
        <dbReference type="ARBA" id="ARBA00022989"/>
    </source>
</evidence>
<dbReference type="InterPro" id="IPR005467">
    <property type="entry name" value="His_kinase_dom"/>
</dbReference>
<evidence type="ECO:0000256" key="6">
    <source>
        <dbReference type="ARBA" id="ARBA00022679"/>
    </source>
</evidence>
<evidence type="ECO:0000256" key="1">
    <source>
        <dbReference type="ARBA" id="ARBA00000085"/>
    </source>
</evidence>
<dbReference type="InterPro" id="IPR013767">
    <property type="entry name" value="PAS_fold"/>
</dbReference>
<feature type="domain" description="HAMP" evidence="17">
    <location>
        <begin position="209"/>
        <end position="261"/>
    </location>
</feature>
<dbReference type="GO" id="GO:0016036">
    <property type="term" value="P:cellular response to phosphate starvation"/>
    <property type="evidence" value="ECO:0007669"/>
    <property type="project" value="TreeGrafter"/>
</dbReference>
<feature type="domain" description="Histidine kinase" evidence="15">
    <location>
        <begin position="389"/>
        <end position="608"/>
    </location>
</feature>
<gene>
    <name evidence="18" type="primary">walK</name>
    <name evidence="18" type="ORF">FPZ45_13475</name>
</gene>
<dbReference type="AlphaFoldDB" id="A0A559JJ74"/>
<dbReference type="CDD" id="cd00130">
    <property type="entry name" value="PAS"/>
    <property type="match status" value="1"/>
</dbReference>
<dbReference type="InterPro" id="IPR035965">
    <property type="entry name" value="PAS-like_dom_sf"/>
</dbReference>
<dbReference type="InterPro" id="IPR003660">
    <property type="entry name" value="HAMP_dom"/>
</dbReference>
<dbReference type="FunFam" id="3.30.565.10:FF:000006">
    <property type="entry name" value="Sensor histidine kinase WalK"/>
    <property type="match status" value="1"/>
</dbReference>
<dbReference type="InterPro" id="IPR000014">
    <property type="entry name" value="PAS"/>
</dbReference>
<keyword evidence="12" id="KW-0902">Two-component regulatory system</keyword>
<evidence type="ECO:0000256" key="8">
    <source>
        <dbReference type="ARBA" id="ARBA00022741"/>
    </source>
</evidence>
<dbReference type="Gene3D" id="1.10.8.500">
    <property type="entry name" value="HAMP domain in histidine kinase"/>
    <property type="match status" value="1"/>
</dbReference>
<dbReference type="Pfam" id="PF00989">
    <property type="entry name" value="PAS"/>
    <property type="match status" value="1"/>
</dbReference>
<evidence type="ECO:0000256" key="2">
    <source>
        <dbReference type="ARBA" id="ARBA00004651"/>
    </source>
</evidence>
<dbReference type="PROSITE" id="PS50109">
    <property type="entry name" value="HIS_KIN"/>
    <property type="match status" value="1"/>
</dbReference>
<dbReference type="FunFam" id="1.10.287.130:FF:000001">
    <property type="entry name" value="Two-component sensor histidine kinase"/>
    <property type="match status" value="1"/>
</dbReference>
<evidence type="ECO:0000313" key="19">
    <source>
        <dbReference type="Proteomes" id="UP000316330"/>
    </source>
</evidence>
<evidence type="ECO:0000256" key="9">
    <source>
        <dbReference type="ARBA" id="ARBA00022777"/>
    </source>
</evidence>
<keyword evidence="8" id="KW-0547">Nucleotide-binding</keyword>
<dbReference type="SMART" id="SM00387">
    <property type="entry name" value="HATPase_c"/>
    <property type="match status" value="1"/>
</dbReference>
<dbReference type="InterPro" id="IPR036097">
    <property type="entry name" value="HisK_dim/P_sf"/>
</dbReference>
<keyword evidence="5" id="KW-0597">Phosphoprotein</keyword>
<evidence type="ECO:0000313" key="18">
    <source>
        <dbReference type="EMBL" id="TVX99928.1"/>
    </source>
</evidence>
<dbReference type="Pfam" id="PF00512">
    <property type="entry name" value="HisKA"/>
    <property type="match status" value="1"/>
</dbReference>
<evidence type="ECO:0000256" key="3">
    <source>
        <dbReference type="ARBA" id="ARBA00012438"/>
    </source>
</evidence>
<dbReference type="PROSITE" id="PS50113">
    <property type="entry name" value="PAC"/>
    <property type="match status" value="1"/>
</dbReference>
<comment type="subcellular location">
    <subcellularLocation>
        <location evidence="2">Cell membrane</location>
        <topology evidence="2">Multi-pass membrane protein</topology>
    </subcellularLocation>
</comment>
<dbReference type="CDD" id="cd00075">
    <property type="entry name" value="HATPase"/>
    <property type="match status" value="1"/>
</dbReference>
<dbReference type="InterPro" id="IPR049814">
    <property type="entry name" value="Resp_reg_WalK"/>
</dbReference>
<dbReference type="InterPro" id="IPR004358">
    <property type="entry name" value="Sig_transdc_His_kin-like_C"/>
</dbReference>
<dbReference type="Gene3D" id="1.10.287.130">
    <property type="match status" value="1"/>
</dbReference>
<keyword evidence="6" id="KW-0808">Transferase</keyword>
<reference evidence="18 19" key="1">
    <citation type="submission" date="2019-07" db="EMBL/GenBank/DDBJ databases">
        <authorList>
            <person name="Kim J."/>
        </authorList>
    </citation>
    <scope>NUCLEOTIDE SEQUENCE [LARGE SCALE GENOMIC DNA]</scope>
    <source>
        <strain evidence="18 19">G13</strain>
    </source>
</reference>
<dbReference type="GO" id="GO:0005886">
    <property type="term" value="C:plasma membrane"/>
    <property type="evidence" value="ECO:0007669"/>
    <property type="project" value="UniProtKB-SubCell"/>
</dbReference>
<dbReference type="InterPro" id="IPR000700">
    <property type="entry name" value="PAS-assoc_C"/>
</dbReference>
<comment type="caution">
    <text evidence="18">The sequence shown here is derived from an EMBL/GenBank/DDBJ whole genome shotgun (WGS) entry which is preliminary data.</text>
</comment>
<evidence type="ECO:0000256" key="4">
    <source>
        <dbReference type="ARBA" id="ARBA00022475"/>
    </source>
</evidence>
<dbReference type="InterPro" id="IPR050351">
    <property type="entry name" value="BphY/WalK/GraS-like"/>
</dbReference>
<dbReference type="GO" id="GO:0004721">
    <property type="term" value="F:phosphoprotein phosphatase activity"/>
    <property type="evidence" value="ECO:0007669"/>
    <property type="project" value="TreeGrafter"/>
</dbReference>
<dbReference type="Pfam" id="PF00672">
    <property type="entry name" value="HAMP"/>
    <property type="match status" value="1"/>
</dbReference>
<dbReference type="Gene3D" id="3.30.565.10">
    <property type="entry name" value="Histidine kinase-like ATPase, C-terminal domain"/>
    <property type="match status" value="1"/>
</dbReference>
<keyword evidence="13 14" id="KW-0472">Membrane</keyword>
<dbReference type="InterPro" id="IPR003594">
    <property type="entry name" value="HATPase_dom"/>
</dbReference>
<dbReference type="SUPFAM" id="SSF55874">
    <property type="entry name" value="ATPase domain of HSP90 chaperone/DNA topoisomerase II/histidine kinase"/>
    <property type="match status" value="1"/>
</dbReference>
<proteinExistence type="predicted"/>
<protein>
    <recommendedName>
        <fullName evidence="3">histidine kinase</fullName>
        <ecNumber evidence="3">2.7.13.3</ecNumber>
    </recommendedName>
</protein>
<dbReference type="SUPFAM" id="SSF47384">
    <property type="entry name" value="Homodimeric domain of signal transducing histidine kinase"/>
    <property type="match status" value="1"/>
</dbReference>
<dbReference type="InterPro" id="IPR036890">
    <property type="entry name" value="HATPase_C_sf"/>
</dbReference>
<dbReference type="RefSeq" id="WP_144702461.1">
    <property type="nucleotide sequence ID" value="NZ_VNJJ01000006.1"/>
</dbReference>
<dbReference type="SUPFAM" id="SSF55785">
    <property type="entry name" value="PYP-like sensor domain (PAS domain)"/>
    <property type="match status" value="1"/>
</dbReference>
<dbReference type="CDD" id="cd00082">
    <property type="entry name" value="HisKA"/>
    <property type="match status" value="1"/>
</dbReference>
<keyword evidence="7 14" id="KW-0812">Transmembrane</keyword>
<keyword evidence="4" id="KW-1003">Cell membrane</keyword>
<evidence type="ECO:0000259" key="17">
    <source>
        <dbReference type="PROSITE" id="PS50885"/>
    </source>
</evidence>
<feature type="domain" description="PAC" evidence="16">
    <location>
        <begin position="330"/>
        <end position="385"/>
    </location>
</feature>
<evidence type="ECO:0000256" key="13">
    <source>
        <dbReference type="ARBA" id="ARBA00023136"/>
    </source>
</evidence>
<dbReference type="PRINTS" id="PR00344">
    <property type="entry name" value="BCTRLSENSOR"/>
</dbReference>
<dbReference type="PROSITE" id="PS50885">
    <property type="entry name" value="HAMP"/>
    <property type="match status" value="1"/>
</dbReference>
<dbReference type="GO" id="GO:0000155">
    <property type="term" value="F:phosphorelay sensor kinase activity"/>
    <property type="evidence" value="ECO:0007669"/>
    <property type="project" value="InterPro"/>
</dbReference>
<dbReference type="PANTHER" id="PTHR45453:SF1">
    <property type="entry name" value="PHOSPHATE REGULON SENSOR PROTEIN PHOR"/>
    <property type="match status" value="1"/>
</dbReference>
<dbReference type="Gene3D" id="3.30.450.20">
    <property type="entry name" value="PAS domain"/>
    <property type="match status" value="2"/>
</dbReference>
<feature type="transmembrane region" description="Helical" evidence="14">
    <location>
        <begin position="188"/>
        <end position="211"/>
    </location>
</feature>
<dbReference type="OrthoDB" id="9813151at2"/>
<keyword evidence="19" id="KW-1185">Reference proteome</keyword>
<dbReference type="NCBIfam" id="TIGR00229">
    <property type="entry name" value="sensory_box"/>
    <property type="match status" value="1"/>
</dbReference>
<evidence type="ECO:0000259" key="16">
    <source>
        <dbReference type="PROSITE" id="PS50113"/>
    </source>
</evidence>
<accession>A0A559JJ74</accession>
<evidence type="ECO:0000256" key="7">
    <source>
        <dbReference type="ARBA" id="ARBA00022692"/>
    </source>
</evidence>
<dbReference type="Pfam" id="PF23846">
    <property type="entry name" value="Cache_WalK"/>
    <property type="match status" value="1"/>
</dbReference>
<organism evidence="18 19">
    <name type="scientific">Cohnella terricola</name>
    <dbReference type="NCBI Taxonomy" id="1289167"/>
    <lineage>
        <taxon>Bacteria</taxon>
        <taxon>Bacillati</taxon>
        <taxon>Bacillota</taxon>
        <taxon>Bacilli</taxon>
        <taxon>Bacillales</taxon>
        <taxon>Paenibacillaceae</taxon>
        <taxon>Cohnella</taxon>
    </lineage>
</organism>
<sequence length="614" mass="67052">MKGVRFYRSIQIKLIMMVLLLILIAVQLIGVYFISTMKTSLTNSFTNNLNDQANLLTSLLSAPTLSSDNKDANAPTDAEAKLNDLVSNFSSSGAEIQVLDAGGKVLAISQNSQPAQQAFIGRKNTSLLVSRALQGVRDNEEDIIDEDNNRNKVIAKPIFSSNGKIIGAIYIVASMKDLYRTMEGINQIFVSATLIALGLTAVLGVLLAGTITSPIKALTRQATAVAEGRFDERVPVFGKDEIGQLSVAFNDMTDRLSDALSVNEEEKEKLSSILSNMSDGVLATDELGRVIVTNRRARAMLDISELKDGITLSEALGIEKEPIAETLQGNESSLLLNRELADQGEELVFRVTLTPIRRRDKGVAGAIAVLQDVTEAEKLEQSRREFVANVSHELRTPLTTIKSYAEALDDGALDEPPLADRFVGVIRSETERMIRLVTDLLHLSRFDSRHNQLRRQKTDLTEMLEEVVDRFSFQLRQKAITVSVKVDHQQKSAWLDRDGIDQVLDNLVSNAIKYTLDGGSIDITAGANETGQLAIAVKDTGIGIPKKDLHRIFERFYRVDKARSRNMGGTGLGLSIAREIVRAHGGSIAIDSEANVGTVVTVQLPIVPEGSETA</sequence>
<dbReference type="NCBIfam" id="NF033092">
    <property type="entry name" value="HK_WalK"/>
    <property type="match status" value="1"/>
</dbReference>
<evidence type="ECO:0000256" key="12">
    <source>
        <dbReference type="ARBA" id="ARBA00023012"/>
    </source>
</evidence>
<dbReference type="GO" id="GO:0005524">
    <property type="term" value="F:ATP binding"/>
    <property type="evidence" value="ECO:0007669"/>
    <property type="project" value="UniProtKB-KW"/>
</dbReference>
<evidence type="ECO:0000256" key="5">
    <source>
        <dbReference type="ARBA" id="ARBA00022553"/>
    </source>
</evidence>
<dbReference type="PANTHER" id="PTHR45453">
    <property type="entry name" value="PHOSPHATE REGULON SENSOR PROTEIN PHOR"/>
    <property type="match status" value="1"/>
</dbReference>